<evidence type="ECO:0000256" key="5">
    <source>
        <dbReference type="ARBA" id="ARBA00020295"/>
    </source>
</evidence>
<dbReference type="AlphaFoldDB" id="A0A1I3GGL0"/>
<name>A0A1I3GGL0_9FLAO</name>
<comment type="subcellular location">
    <subcellularLocation>
        <location evidence="2">Cytoplasm</location>
    </subcellularLocation>
</comment>
<evidence type="ECO:0000313" key="14">
    <source>
        <dbReference type="Proteomes" id="UP000198931"/>
    </source>
</evidence>
<keyword evidence="9" id="KW-0119">Carbohydrate metabolism</keyword>
<dbReference type="Gene3D" id="3.20.20.80">
    <property type="entry name" value="Glycosidases"/>
    <property type="match status" value="2"/>
</dbReference>
<dbReference type="Gene3D" id="2.60.40.10">
    <property type="entry name" value="Immunoglobulins"/>
    <property type="match status" value="1"/>
</dbReference>
<dbReference type="SUPFAM" id="SSF49452">
    <property type="entry name" value="Starch-binding domain-like"/>
    <property type="match status" value="1"/>
</dbReference>
<dbReference type="Proteomes" id="UP000198931">
    <property type="component" value="Unassembled WGS sequence"/>
</dbReference>
<evidence type="ECO:0000256" key="9">
    <source>
        <dbReference type="ARBA" id="ARBA00023277"/>
    </source>
</evidence>
<evidence type="ECO:0000256" key="4">
    <source>
        <dbReference type="ARBA" id="ARBA00012560"/>
    </source>
</evidence>
<dbReference type="Pfam" id="PF00686">
    <property type="entry name" value="CBM_20"/>
    <property type="match status" value="1"/>
</dbReference>
<reference evidence="13 14" key="1">
    <citation type="submission" date="2016-10" db="EMBL/GenBank/DDBJ databases">
        <authorList>
            <person name="de Groot N.N."/>
        </authorList>
    </citation>
    <scope>NUCLEOTIDE SEQUENCE [LARGE SCALE GENOMIC DNA]</scope>
    <source>
        <strain evidence="13 14">DSM 26000</strain>
    </source>
</reference>
<evidence type="ECO:0000256" key="11">
    <source>
        <dbReference type="ARBA" id="ARBA00031501"/>
    </source>
</evidence>
<keyword evidence="8 13" id="KW-0808">Transferase</keyword>
<dbReference type="InterPro" id="IPR013783">
    <property type="entry name" value="Ig-like_fold"/>
</dbReference>
<dbReference type="SUPFAM" id="SSF51445">
    <property type="entry name" value="(Trans)glycosidases"/>
    <property type="match status" value="1"/>
</dbReference>
<dbReference type="InterPro" id="IPR003385">
    <property type="entry name" value="Glyco_hydro_77"/>
</dbReference>
<keyword evidence="14" id="KW-1185">Reference proteome</keyword>
<evidence type="ECO:0000256" key="6">
    <source>
        <dbReference type="ARBA" id="ARBA00022490"/>
    </source>
</evidence>
<accession>A0A1I3GGL0</accession>
<dbReference type="InterPro" id="IPR013784">
    <property type="entry name" value="Carb-bd-like_fold"/>
</dbReference>
<dbReference type="GO" id="GO:0005737">
    <property type="term" value="C:cytoplasm"/>
    <property type="evidence" value="ECO:0007669"/>
    <property type="project" value="UniProtKB-SubCell"/>
</dbReference>
<comment type="catalytic activity">
    <reaction evidence="1">
        <text>Transfers a segment of a (1-&gt;4)-alpha-D-glucan to a new position in an acceptor, which may be glucose or a (1-&gt;4)-alpha-D-glucan.</text>
        <dbReference type="EC" id="2.4.1.25"/>
    </reaction>
</comment>
<protein>
    <recommendedName>
        <fullName evidence="5">4-alpha-glucanotransferase</fullName>
        <ecNumber evidence="4">2.4.1.25</ecNumber>
    </recommendedName>
    <alternativeName>
        <fullName evidence="10">Amylomaltase</fullName>
    </alternativeName>
    <alternativeName>
        <fullName evidence="11">Disproportionating enzyme</fullName>
    </alternativeName>
</protein>
<evidence type="ECO:0000256" key="2">
    <source>
        <dbReference type="ARBA" id="ARBA00004496"/>
    </source>
</evidence>
<evidence type="ECO:0000256" key="7">
    <source>
        <dbReference type="ARBA" id="ARBA00022676"/>
    </source>
</evidence>
<dbReference type="PANTHER" id="PTHR32518">
    <property type="match status" value="1"/>
</dbReference>
<dbReference type="EC" id="2.4.1.25" evidence="4"/>
<dbReference type="SMART" id="SM01065">
    <property type="entry name" value="CBM_2"/>
    <property type="match status" value="1"/>
</dbReference>
<dbReference type="GO" id="GO:0005975">
    <property type="term" value="P:carbohydrate metabolic process"/>
    <property type="evidence" value="ECO:0007669"/>
    <property type="project" value="InterPro"/>
</dbReference>
<organism evidence="13 14">
    <name type="scientific">Halpernia frigidisoli</name>
    <dbReference type="NCBI Taxonomy" id="1125876"/>
    <lineage>
        <taxon>Bacteria</taxon>
        <taxon>Pseudomonadati</taxon>
        <taxon>Bacteroidota</taxon>
        <taxon>Flavobacteriia</taxon>
        <taxon>Flavobacteriales</taxon>
        <taxon>Weeksellaceae</taxon>
        <taxon>Chryseobacterium group</taxon>
        <taxon>Halpernia</taxon>
    </lineage>
</organism>
<comment type="similarity">
    <text evidence="3">Belongs to the disproportionating enzyme family.</text>
</comment>
<proteinExistence type="inferred from homology"/>
<evidence type="ECO:0000256" key="1">
    <source>
        <dbReference type="ARBA" id="ARBA00000439"/>
    </source>
</evidence>
<dbReference type="Pfam" id="PF02446">
    <property type="entry name" value="Glyco_hydro_77"/>
    <property type="match status" value="1"/>
</dbReference>
<dbReference type="PANTHER" id="PTHR32518:SF3">
    <property type="entry name" value="4-ALPHA-GLUCANOTRANSFERASE"/>
    <property type="match status" value="1"/>
</dbReference>
<evidence type="ECO:0000256" key="3">
    <source>
        <dbReference type="ARBA" id="ARBA00005684"/>
    </source>
</evidence>
<dbReference type="InterPro" id="IPR017853">
    <property type="entry name" value="GH"/>
</dbReference>
<keyword evidence="7" id="KW-0328">Glycosyltransferase</keyword>
<sequence>MKLYFNINFDTKFGEKMILQVTDEKAEIREYVLNYTGANTWTFELDHYSKSISYRYILKNQSDNILDEEYSAHYLNFPNNFKEFRIYDVWNLKNFPENYLHNKILENTLTPFKQEKVSILKKHTHLFRLEAPLFNKNWRIVLMGNVDGLQNWNAETALKMHQTDFGIWEIAAEILVDYPFQYKYSILDETTGKIIAMETGNNRWSAANKEESLLHIKADHFFRFGIKELYHAAGVAVPVFALRSENGFGVGEFSDLKLLGDWAKESKLSMIQILPINDTTANYTWTDSYPYAAISVYALHPQYLSLEKLDFKLDSKSEAKYLKEKVDLNNCELIDYEQVMSSKWSYLKIIFKEHKSQILKEKNFKNFIKENESWLFPYAAFCLLRDKYKTPNFNDWKTHKKYIAGKINVMFAEKHKEFETVMLHCWVQFQLHLQLSEARDYLHDLGISIKGDLPIGIYRYSVEAWAEPELFGMDFQAGAPPDNFSELGQNWEFPTYNWEVMKQDNFAWWKKRFKALEQYFDAMRIDHILGFFRIWRMPMSATQGILGYFYPAVPVRMEEFGARNIPFNFDRYCKPFINEDILWKYFGDSKTEVAEHFMNNHFNGNYTFKEEFDTQRKLKDYFVENPQDWKEEKLFRLCANVLFLQEERDGDYVYHPRFNVHKTDSYRYLNDWEKQQIYNLYIDYFFKRQYGLWYKSGMEKLPPILNSTNMLICAEDLGLVPDCVPQVMDRLGLVALKVQRMPSDNVPFYNPKYAGYLNVVTASSHDSSTLRQWWHEDRELTQKYFNNQLNQYGTAPWDLTADLAEIIMKQHLYNDSMLAIFPIQEFFALESKLTNPKMDNERINQPDVFPHYWRYRMHLSLENLVREKDFSAKIASWIVDSKRS</sequence>
<dbReference type="InterPro" id="IPR002044">
    <property type="entry name" value="CBM20"/>
</dbReference>
<evidence type="ECO:0000256" key="8">
    <source>
        <dbReference type="ARBA" id="ARBA00022679"/>
    </source>
</evidence>
<dbReference type="RefSeq" id="WP_090079873.1">
    <property type="nucleotide sequence ID" value="NZ_FOQT01000003.1"/>
</dbReference>
<dbReference type="EMBL" id="FOQT01000003">
    <property type="protein sequence ID" value="SFI22638.1"/>
    <property type="molecule type" value="Genomic_DNA"/>
</dbReference>
<dbReference type="PROSITE" id="PS51166">
    <property type="entry name" value="CBM20"/>
    <property type="match status" value="1"/>
</dbReference>
<feature type="domain" description="CBM20" evidence="12">
    <location>
        <begin position="117"/>
        <end position="226"/>
    </location>
</feature>
<dbReference type="STRING" id="1125876.SAMN05443292_1835"/>
<evidence type="ECO:0000313" key="13">
    <source>
        <dbReference type="EMBL" id="SFI22638.1"/>
    </source>
</evidence>
<dbReference type="OrthoDB" id="9811841at2"/>
<gene>
    <name evidence="13" type="ORF">SAMN05443292_1835</name>
</gene>
<dbReference type="GO" id="GO:0004134">
    <property type="term" value="F:4-alpha-glucanotransferase activity"/>
    <property type="evidence" value="ECO:0007669"/>
    <property type="project" value="UniProtKB-EC"/>
</dbReference>
<keyword evidence="6" id="KW-0963">Cytoplasm</keyword>
<evidence type="ECO:0000256" key="10">
    <source>
        <dbReference type="ARBA" id="ARBA00031423"/>
    </source>
</evidence>
<dbReference type="GO" id="GO:2001070">
    <property type="term" value="F:starch binding"/>
    <property type="evidence" value="ECO:0007669"/>
    <property type="project" value="InterPro"/>
</dbReference>
<evidence type="ECO:0000259" key="12">
    <source>
        <dbReference type="PROSITE" id="PS51166"/>
    </source>
</evidence>